<dbReference type="EMBL" id="MT144802">
    <property type="protein sequence ID" value="QJH99669.1"/>
    <property type="molecule type" value="Genomic_DNA"/>
</dbReference>
<dbReference type="AlphaFoldDB" id="A0A6H2A2D4"/>
<reference evidence="1" key="1">
    <citation type="submission" date="2020-03" db="EMBL/GenBank/DDBJ databases">
        <title>The deep terrestrial virosphere.</title>
        <authorList>
            <person name="Holmfeldt K."/>
            <person name="Nilsson E."/>
            <person name="Simone D."/>
            <person name="Lopez-Fernandez M."/>
            <person name="Wu X."/>
            <person name="de Brujin I."/>
            <person name="Lundin D."/>
            <person name="Andersson A."/>
            <person name="Bertilsson S."/>
            <person name="Dopson M."/>
        </authorList>
    </citation>
    <scope>NUCLEOTIDE SEQUENCE</scope>
    <source>
        <strain evidence="1">TM448A04044</strain>
        <strain evidence="2">TM448B01645</strain>
    </source>
</reference>
<evidence type="ECO:0000313" key="2">
    <source>
        <dbReference type="EMBL" id="QJH99669.1"/>
    </source>
</evidence>
<proteinExistence type="predicted"/>
<gene>
    <name evidence="1" type="ORF">TM448A04044_0005</name>
    <name evidence="2" type="ORF">TM448B01645_0004</name>
</gene>
<name>A0A6H2A2D4_9ZZZZ</name>
<evidence type="ECO:0000313" key="1">
    <source>
        <dbReference type="EMBL" id="QJA53811.1"/>
    </source>
</evidence>
<accession>A0A6H2A2D4</accession>
<organism evidence="1">
    <name type="scientific">viral metagenome</name>
    <dbReference type="NCBI Taxonomy" id="1070528"/>
    <lineage>
        <taxon>unclassified sequences</taxon>
        <taxon>metagenomes</taxon>
        <taxon>organismal metagenomes</taxon>
    </lineage>
</organism>
<protein>
    <submittedName>
        <fullName evidence="1">Uncharacterized protein</fullName>
    </submittedName>
</protein>
<sequence>MRQITKEEYDKAVVEIFTKKTILLDENGDPVKDKWGEIIRVPISPDDMYSKLVLFNNSVDIVPFNKDKEESNDRKINQK</sequence>
<dbReference type="EMBL" id="MT144453">
    <property type="protein sequence ID" value="QJA53811.1"/>
    <property type="molecule type" value="Genomic_DNA"/>
</dbReference>